<gene>
    <name evidence="2" type="ORF">EVG20_g1838</name>
</gene>
<dbReference type="EMBL" id="SEOQ01000063">
    <property type="protein sequence ID" value="TFY71186.1"/>
    <property type="molecule type" value="Genomic_DNA"/>
</dbReference>
<dbReference type="Proteomes" id="UP000298327">
    <property type="component" value="Unassembled WGS sequence"/>
</dbReference>
<dbReference type="AlphaFoldDB" id="A0A4Y9Z8I2"/>
<evidence type="ECO:0000313" key="2">
    <source>
        <dbReference type="EMBL" id="TFY71186.1"/>
    </source>
</evidence>
<keyword evidence="3" id="KW-1185">Reference proteome</keyword>
<organism evidence="2 3">
    <name type="scientific">Dentipellis fragilis</name>
    <dbReference type="NCBI Taxonomy" id="205917"/>
    <lineage>
        <taxon>Eukaryota</taxon>
        <taxon>Fungi</taxon>
        <taxon>Dikarya</taxon>
        <taxon>Basidiomycota</taxon>
        <taxon>Agaricomycotina</taxon>
        <taxon>Agaricomycetes</taxon>
        <taxon>Russulales</taxon>
        <taxon>Hericiaceae</taxon>
        <taxon>Dentipellis</taxon>
    </lineage>
</organism>
<reference evidence="2 3" key="1">
    <citation type="submission" date="2019-02" db="EMBL/GenBank/DDBJ databases">
        <title>Genome sequencing of the rare red list fungi Dentipellis fragilis.</title>
        <authorList>
            <person name="Buettner E."/>
            <person name="Kellner H."/>
        </authorList>
    </citation>
    <scope>NUCLEOTIDE SEQUENCE [LARGE SCALE GENOMIC DNA]</scope>
    <source>
        <strain evidence="2 3">DSM 105465</strain>
    </source>
</reference>
<feature type="region of interest" description="Disordered" evidence="1">
    <location>
        <begin position="143"/>
        <end position="164"/>
    </location>
</feature>
<accession>A0A4Y9Z8I2</accession>
<evidence type="ECO:0000313" key="3">
    <source>
        <dbReference type="Proteomes" id="UP000298327"/>
    </source>
</evidence>
<sequence length="164" mass="17614">MAIQYACESLAQDSIRFLTDLSAPDRGSSRGIEGEDMPRKSCSINRVPPPRIDKNSTGMSLGRARPSRLHALTFISVARAHLSRSPGPPYCLAHPGNHNWVSRHRARPDITASRVLHVSTLSCASPSSAAACAPYNTSLCSSTAPPPPLGSSPSRLPLRTHIRL</sequence>
<comment type="caution">
    <text evidence="2">The sequence shown here is derived from an EMBL/GenBank/DDBJ whole genome shotgun (WGS) entry which is preliminary data.</text>
</comment>
<name>A0A4Y9Z8I2_9AGAM</name>
<proteinExistence type="predicted"/>
<protein>
    <submittedName>
        <fullName evidence="2">Uncharacterized protein</fullName>
    </submittedName>
</protein>
<evidence type="ECO:0000256" key="1">
    <source>
        <dbReference type="SAM" id="MobiDB-lite"/>
    </source>
</evidence>